<sequence length="74" mass="7917">MLEAPEDALGDILRDDREVAAFGPMSDALANLFGKLGTELSDEEYLDATEWLPVVAAAKEALAVLLDDRQPGSV</sequence>
<dbReference type="AlphaFoldDB" id="M2ZBG0"/>
<dbReference type="EMBL" id="AOHO01000019">
    <property type="protein sequence ID" value="EME64667.1"/>
    <property type="molecule type" value="Genomic_DNA"/>
</dbReference>
<dbReference type="Pfam" id="PF25656">
    <property type="entry name" value="DUF7945"/>
    <property type="match status" value="1"/>
</dbReference>
<dbReference type="OrthoDB" id="8454954at2"/>
<protein>
    <submittedName>
        <fullName evidence="1">Uncharacterized protein</fullName>
    </submittedName>
</protein>
<accession>M2ZBG0</accession>
<name>M2ZBG0_9PSEU</name>
<reference evidence="1 2" key="1">
    <citation type="journal article" date="2013" name="Genome Announc.">
        <title>Draft Genome Sequence of Amycolatopsis decaplanina Strain DSM 44594T.</title>
        <authorList>
            <person name="Kaur N."/>
            <person name="Kumar S."/>
            <person name="Bala M."/>
            <person name="Raghava G.P."/>
            <person name="Mayilraj S."/>
        </authorList>
    </citation>
    <scope>NUCLEOTIDE SEQUENCE [LARGE SCALE GENOMIC DNA]</scope>
    <source>
        <strain evidence="1 2">DSM 44594</strain>
    </source>
</reference>
<dbReference type="PATRIC" id="fig|1284240.4.peg.395"/>
<dbReference type="InterPro" id="IPR057705">
    <property type="entry name" value="DUF7945"/>
</dbReference>
<comment type="caution">
    <text evidence="1">The sequence shown here is derived from an EMBL/GenBank/DDBJ whole genome shotgun (WGS) entry which is preliminary data.</text>
</comment>
<keyword evidence="2" id="KW-1185">Reference proteome</keyword>
<gene>
    <name evidence="1" type="ORF">H074_01987</name>
</gene>
<evidence type="ECO:0000313" key="1">
    <source>
        <dbReference type="EMBL" id="EME64667.1"/>
    </source>
</evidence>
<organism evidence="1 2">
    <name type="scientific">Amycolatopsis decaplanina DSM 44594</name>
    <dbReference type="NCBI Taxonomy" id="1284240"/>
    <lineage>
        <taxon>Bacteria</taxon>
        <taxon>Bacillati</taxon>
        <taxon>Actinomycetota</taxon>
        <taxon>Actinomycetes</taxon>
        <taxon>Pseudonocardiales</taxon>
        <taxon>Pseudonocardiaceae</taxon>
        <taxon>Amycolatopsis</taxon>
    </lineage>
</organism>
<evidence type="ECO:0000313" key="2">
    <source>
        <dbReference type="Proteomes" id="UP000054226"/>
    </source>
</evidence>
<dbReference type="Proteomes" id="UP000054226">
    <property type="component" value="Unassembled WGS sequence"/>
</dbReference>
<dbReference type="NCBIfam" id="NF047838">
    <property type="entry name" value="SCO4402_fam"/>
    <property type="match status" value="1"/>
</dbReference>
<proteinExistence type="predicted"/>